<dbReference type="Pfam" id="PF00707">
    <property type="entry name" value="IF3_C"/>
    <property type="match status" value="1"/>
</dbReference>
<evidence type="ECO:0000313" key="4">
    <source>
        <dbReference type="Proteomes" id="UP001165080"/>
    </source>
</evidence>
<comment type="caution">
    <text evidence="3">The sequence shown here is derived from an EMBL/GenBank/DDBJ whole genome shotgun (WGS) entry which is preliminary data.</text>
</comment>
<feature type="region of interest" description="Disordered" evidence="1">
    <location>
        <begin position="266"/>
        <end position="329"/>
    </location>
</feature>
<evidence type="ECO:0000313" key="3">
    <source>
        <dbReference type="EMBL" id="GLC52051.1"/>
    </source>
</evidence>
<dbReference type="InterPro" id="IPR036788">
    <property type="entry name" value="T_IF-3_C_sf"/>
</dbReference>
<proteinExistence type="predicted"/>
<evidence type="ECO:0000259" key="2">
    <source>
        <dbReference type="Pfam" id="PF00707"/>
    </source>
</evidence>
<dbReference type="GO" id="GO:0006413">
    <property type="term" value="P:translational initiation"/>
    <property type="evidence" value="ECO:0007669"/>
    <property type="project" value="InterPro"/>
</dbReference>
<feature type="domain" description="Translation initiation factor 3 C-terminal" evidence="2">
    <location>
        <begin position="204"/>
        <end position="286"/>
    </location>
</feature>
<organism evidence="3 4">
    <name type="scientific">Pleodorina starrii</name>
    <dbReference type="NCBI Taxonomy" id="330485"/>
    <lineage>
        <taxon>Eukaryota</taxon>
        <taxon>Viridiplantae</taxon>
        <taxon>Chlorophyta</taxon>
        <taxon>core chlorophytes</taxon>
        <taxon>Chlorophyceae</taxon>
        <taxon>CS clade</taxon>
        <taxon>Chlamydomonadales</taxon>
        <taxon>Volvocaceae</taxon>
        <taxon>Pleodorina</taxon>
    </lineage>
</organism>
<protein>
    <recommendedName>
        <fullName evidence="2">Translation initiation factor 3 C-terminal domain-containing protein</fullName>
    </recommendedName>
</protein>
<dbReference type="EMBL" id="BRXU01000005">
    <property type="protein sequence ID" value="GLC52051.1"/>
    <property type="molecule type" value="Genomic_DNA"/>
</dbReference>
<dbReference type="OrthoDB" id="21573at2759"/>
<gene>
    <name evidence="3" type="primary">PLEST003931</name>
    <name evidence="3" type="ORF">PLESTB_000577000</name>
</gene>
<feature type="compositionally biased region" description="Basic and acidic residues" evidence="1">
    <location>
        <begin position="199"/>
        <end position="214"/>
    </location>
</feature>
<feature type="compositionally biased region" description="Gly residues" evidence="1">
    <location>
        <begin position="177"/>
        <end position="196"/>
    </location>
</feature>
<accession>A0A9W6F1D5</accession>
<dbReference type="Gene3D" id="3.30.110.10">
    <property type="entry name" value="Translation initiation factor 3 (IF-3), C-terminal domain"/>
    <property type="match status" value="1"/>
</dbReference>
<name>A0A9W6F1D5_9CHLO</name>
<keyword evidence="4" id="KW-1185">Reference proteome</keyword>
<feature type="compositionally biased region" description="Low complexity" evidence="1">
    <location>
        <begin position="289"/>
        <end position="303"/>
    </location>
</feature>
<evidence type="ECO:0000256" key="1">
    <source>
        <dbReference type="SAM" id="MobiDB-lite"/>
    </source>
</evidence>
<feature type="region of interest" description="Disordered" evidence="1">
    <location>
        <begin position="89"/>
        <end position="214"/>
    </location>
</feature>
<feature type="compositionally biased region" description="Gly residues" evidence="1">
    <location>
        <begin position="160"/>
        <end position="169"/>
    </location>
</feature>
<dbReference type="AlphaFoldDB" id="A0A9W6F1D5"/>
<dbReference type="InterPro" id="IPR019815">
    <property type="entry name" value="Translation_initiation_fac_3_C"/>
</dbReference>
<dbReference type="SUPFAM" id="SSF55200">
    <property type="entry name" value="Translation initiation factor IF3, C-terminal domain"/>
    <property type="match status" value="1"/>
</dbReference>
<feature type="compositionally biased region" description="Pro residues" evidence="1">
    <location>
        <begin position="50"/>
        <end position="65"/>
    </location>
</feature>
<sequence length="329" mass="33469">MVLQASLLPGRPPASMLSAALWHVAKTELGGWAAFGASASSGLRGALTSPAPPEPPSVCRPPQIHPPHVQSHALLRFLHLPAHAWTPPVSPPATAGAPRPCQVPLSHSAAPSPRPWHSALHQYATSASRQSSIPTSAHGKRPFQDAESGDAADRARAAGSPGGSPGGKAAGSPGPSPGGKTGGSSGGSSGGGGKGGSRSKADPVKEMHLKPRITEHDLGYKLRQMEGWLADGIRAKLVVEFRSADPSQSEAAAALADSVVTRLAGKGQPLGPRQQRGDAWHLILRPLTPKQQPKQQQQQQQQPKEAEGGREAATAAGAAGGGGATATAA</sequence>
<feature type="compositionally biased region" description="Gly residues" evidence="1">
    <location>
        <begin position="318"/>
        <end position="329"/>
    </location>
</feature>
<feature type="compositionally biased region" description="Polar residues" evidence="1">
    <location>
        <begin position="123"/>
        <end position="135"/>
    </location>
</feature>
<dbReference type="Proteomes" id="UP001165080">
    <property type="component" value="Unassembled WGS sequence"/>
</dbReference>
<reference evidence="3 4" key="1">
    <citation type="journal article" date="2023" name="Commun. Biol.">
        <title>Reorganization of the ancestral sex-determining regions during the evolution of trioecy in Pleodorina starrii.</title>
        <authorList>
            <person name="Takahashi K."/>
            <person name="Suzuki S."/>
            <person name="Kawai-Toyooka H."/>
            <person name="Yamamoto K."/>
            <person name="Hamaji T."/>
            <person name="Ootsuki R."/>
            <person name="Yamaguchi H."/>
            <person name="Kawachi M."/>
            <person name="Higashiyama T."/>
            <person name="Nozaki H."/>
        </authorList>
    </citation>
    <scope>NUCLEOTIDE SEQUENCE [LARGE SCALE GENOMIC DNA]</scope>
    <source>
        <strain evidence="3 4">NIES-4479</strain>
    </source>
</reference>
<feature type="region of interest" description="Disordered" evidence="1">
    <location>
        <begin position="43"/>
        <end position="66"/>
    </location>
</feature>